<dbReference type="RefSeq" id="WP_194930307.1">
    <property type="nucleotide sequence ID" value="NZ_JADLZT010000003.1"/>
</dbReference>
<gene>
    <name evidence="2" type="ORF">IU514_06735</name>
</gene>
<dbReference type="InterPro" id="IPR018689">
    <property type="entry name" value="Imm33_dom"/>
</dbReference>
<evidence type="ECO:0000259" key="1">
    <source>
        <dbReference type="Pfam" id="PF09951"/>
    </source>
</evidence>
<evidence type="ECO:0000313" key="2">
    <source>
        <dbReference type="EMBL" id="MBF6023719.1"/>
    </source>
</evidence>
<dbReference type="PANTHER" id="PTHR38743:SF2">
    <property type="entry name" value="DUF2185 DOMAIN-CONTAINING PROTEIN"/>
    <property type="match status" value="1"/>
</dbReference>
<dbReference type="EMBL" id="JADLZT010000003">
    <property type="protein sequence ID" value="MBF6023719.1"/>
    <property type="molecule type" value="Genomic_DNA"/>
</dbReference>
<name>A0ABS0B7T8_9GAMM</name>
<dbReference type="Pfam" id="PF09951">
    <property type="entry name" value="Imm33"/>
    <property type="match status" value="1"/>
</dbReference>
<protein>
    <submittedName>
        <fullName evidence="2">DUF2185 domain-containing protein</fullName>
    </submittedName>
</protein>
<keyword evidence="3" id="KW-1185">Reference proteome</keyword>
<accession>A0ABS0B7T8</accession>
<organism evidence="2 3">
    <name type="scientific">Lysobacter niastensis</name>
    <dbReference type="NCBI Taxonomy" id="380629"/>
    <lineage>
        <taxon>Bacteria</taxon>
        <taxon>Pseudomonadati</taxon>
        <taxon>Pseudomonadota</taxon>
        <taxon>Gammaproteobacteria</taxon>
        <taxon>Lysobacterales</taxon>
        <taxon>Lysobacteraceae</taxon>
        <taxon>Lysobacter</taxon>
    </lineage>
</organism>
<comment type="caution">
    <text evidence="2">The sequence shown here is derived from an EMBL/GenBank/DDBJ whole genome shotgun (WGS) entry which is preliminary data.</text>
</comment>
<dbReference type="Proteomes" id="UP001429984">
    <property type="component" value="Unassembled WGS sequence"/>
</dbReference>
<feature type="domain" description="Immunity protein Imm33" evidence="1">
    <location>
        <begin position="22"/>
        <end position="105"/>
    </location>
</feature>
<reference evidence="2 3" key="1">
    <citation type="submission" date="2020-11" db="EMBL/GenBank/DDBJ databases">
        <title>Draft Genome Sequence and Secondary Metabolite Biosynthetic Potential of the Lysobacter niastensis Type strain DSM 18481.</title>
        <authorList>
            <person name="Turrini P."/>
            <person name="Artuso I."/>
            <person name="Tescari M."/>
            <person name="Lugli G.A."/>
            <person name="Frangipani E."/>
            <person name="Ventura M."/>
            <person name="Visca P."/>
        </authorList>
    </citation>
    <scope>NUCLEOTIDE SEQUENCE [LARGE SCALE GENOMIC DNA]</scope>
    <source>
        <strain evidence="2 3">DSM 18481</strain>
    </source>
</reference>
<evidence type="ECO:0000313" key="3">
    <source>
        <dbReference type="Proteomes" id="UP001429984"/>
    </source>
</evidence>
<sequence>MAKQFKLSKDEIRPLAEGYGACIATDRITVDGYPVRFMYREPPDNEVDSGWRFLSGFEDDAYMDDASNHGAYDVNTIANYDPSIIPFLDAPEGSVFEKSPESERFLSVTDWVPEEA</sequence>
<proteinExistence type="predicted"/>
<dbReference type="PANTHER" id="PTHR38743">
    <property type="entry name" value="SIMILAR TO GLYOXYLASE I FAMILY PROTEIN"/>
    <property type="match status" value="1"/>
</dbReference>